<evidence type="ECO:0000313" key="1">
    <source>
        <dbReference type="EMBL" id="AOQ24583.1"/>
    </source>
</evidence>
<gene>
    <name evidence="1" type="ORF">Maut_02153</name>
    <name evidence="2" type="ORF">MTAT_19260</name>
</gene>
<dbReference type="EMBL" id="CP017019">
    <property type="protein sequence ID" value="AOQ24583.1"/>
    <property type="molecule type" value="Genomic_DNA"/>
</dbReference>
<evidence type="ECO:0000313" key="3">
    <source>
        <dbReference type="Proteomes" id="UP000094598"/>
    </source>
</evidence>
<reference evidence="2 4" key="2">
    <citation type="submission" date="2019-05" db="EMBL/GenBank/DDBJ databases">
        <title>Genome sequence of Moorella thermoacetica ATCC 33924.</title>
        <authorList>
            <person name="Poehlein A."/>
            <person name="Bengelsdorf F.R."/>
            <person name="Duerre P."/>
            <person name="Daniel R."/>
        </authorList>
    </citation>
    <scope>NUCLEOTIDE SEQUENCE [LARGE SCALE GENOMIC DNA]</scope>
    <source>
        <strain evidence="2 4">ATCC 33924</strain>
    </source>
</reference>
<accession>A0AAC9MUC5</accession>
<protein>
    <submittedName>
        <fullName evidence="1">Uncharacterized protein</fullName>
    </submittedName>
</protein>
<organism evidence="1 3">
    <name type="scientific">Neomoorella thermoacetica</name>
    <name type="common">Clostridium thermoaceticum</name>
    <dbReference type="NCBI Taxonomy" id="1525"/>
    <lineage>
        <taxon>Bacteria</taxon>
        <taxon>Bacillati</taxon>
        <taxon>Bacillota</taxon>
        <taxon>Clostridia</taxon>
        <taxon>Neomoorellales</taxon>
        <taxon>Neomoorellaceae</taxon>
        <taxon>Neomoorella</taxon>
    </lineage>
</organism>
<reference evidence="1 3" key="1">
    <citation type="submission" date="2016-08" db="EMBL/GenBank/DDBJ databases">
        <title>Moorella thermoacetica DSM 103132.</title>
        <authorList>
            <person name="Jendresen C.B."/>
            <person name="Redl S.M."/>
            <person name="Jensen T.O."/>
            <person name="Nielsen A.T."/>
        </authorList>
    </citation>
    <scope>NUCLEOTIDE SEQUENCE [LARGE SCALE GENOMIC DNA]</scope>
    <source>
        <strain evidence="1 3">DSM 103132</strain>
    </source>
</reference>
<sequence length="91" mass="10527">MGDDSQIEAYEYDRPGCHNWCLILFRKKGAPEIEDGYYGNVKPPSNLYEILNDIDGYSLLSSTIQVKVVLSDDYKKQISEWAKEFKADDRE</sequence>
<keyword evidence="4" id="KW-1185">Reference proteome</keyword>
<name>A0AAC9MUC5_NEOTH</name>
<dbReference type="Proteomes" id="UP000094598">
    <property type="component" value="Chromosome"/>
</dbReference>
<evidence type="ECO:0000313" key="4">
    <source>
        <dbReference type="Proteomes" id="UP000322283"/>
    </source>
</evidence>
<dbReference type="AlphaFoldDB" id="A0AAC9MUC5"/>
<dbReference type="RefSeq" id="WP_069590296.1">
    <property type="nucleotide sequence ID" value="NZ_CP017019.1"/>
</dbReference>
<dbReference type="EMBL" id="VCDX01000006">
    <property type="protein sequence ID" value="TYL12684.1"/>
    <property type="molecule type" value="Genomic_DNA"/>
</dbReference>
<evidence type="ECO:0000313" key="2">
    <source>
        <dbReference type="EMBL" id="TYL12684.1"/>
    </source>
</evidence>
<dbReference type="Proteomes" id="UP000322283">
    <property type="component" value="Unassembled WGS sequence"/>
</dbReference>
<proteinExistence type="predicted"/>